<comment type="caution">
    <text evidence="3">The sequence shown here is derived from an EMBL/GenBank/DDBJ whole genome shotgun (WGS) entry which is preliminary data.</text>
</comment>
<sequence>MKEKVAIITGGAQGIGRVLAQDLLQNGYAVAIWDFDEEALTETEQALTNLGPLLTVRCQVGKIAEVEAAFATTLAKYGHLDVLINNAAVFEAKPLEEWTFEDWDQGLGINLSGPFYASKLAAPHLKKTKGSIIHMCSTRAFQSEPGTFAYSASKGGIFALTHSLAISLGPDVRVNCISPGWIDVSSLKKSSARQPEKLSKADHEQHPAGRVGQAEDIARMVLFLLNPDNSFITGQNFFVDGGMTKKMIYV</sequence>
<evidence type="ECO:0000256" key="2">
    <source>
        <dbReference type="ARBA" id="ARBA00023002"/>
    </source>
</evidence>
<dbReference type="InterPro" id="IPR002347">
    <property type="entry name" value="SDR_fam"/>
</dbReference>
<evidence type="ECO:0000256" key="1">
    <source>
        <dbReference type="ARBA" id="ARBA00006484"/>
    </source>
</evidence>
<dbReference type="FunFam" id="3.40.50.720:FF:000084">
    <property type="entry name" value="Short-chain dehydrogenase reductase"/>
    <property type="match status" value="1"/>
</dbReference>
<dbReference type="EMBL" id="PTRA01000007">
    <property type="protein sequence ID" value="PQA54139.1"/>
    <property type="molecule type" value="Genomic_DNA"/>
</dbReference>
<dbReference type="OrthoDB" id="9788235at2"/>
<dbReference type="AlphaFoldDB" id="A0A2S7IG61"/>
<dbReference type="SUPFAM" id="SSF51735">
    <property type="entry name" value="NAD(P)-binding Rossmann-fold domains"/>
    <property type="match status" value="1"/>
</dbReference>
<dbReference type="Pfam" id="PF13561">
    <property type="entry name" value="adh_short_C2"/>
    <property type="match status" value="1"/>
</dbReference>
<dbReference type="PANTHER" id="PTHR43639">
    <property type="entry name" value="OXIDOREDUCTASE, SHORT-CHAIN DEHYDROGENASE/REDUCTASE FAMILY (AFU_ORTHOLOGUE AFUA_5G02870)"/>
    <property type="match status" value="1"/>
</dbReference>
<dbReference type="Gene3D" id="3.40.50.720">
    <property type="entry name" value="NAD(P)-binding Rossmann-like Domain"/>
    <property type="match status" value="1"/>
</dbReference>
<dbReference type="Proteomes" id="UP000239590">
    <property type="component" value="Unassembled WGS sequence"/>
</dbReference>
<accession>A0A2S7IG61</accession>
<dbReference type="PRINTS" id="PR00080">
    <property type="entry name" value="SDRFAMILY"/>
</dbReference>
<gene>
    <name evidence="3" type="ORF">C5O19_23540</name>
</gene>
<dbReference type="GO" id="GO:0016491">
    <property type="term" value="F:oxidoreductase activity"/>
    <property type="evidence" value="ECO:0007669"/>
    <property type="project" value="UniProtKB-KW"/>
</dbReference>
<dbReference type="InterPro" id="IPR036291">
    <property type="entry name" value="NAD(P)-bd_dom_sf"/>
</dbReference>
<organism evidence="3 4">
    <name type="scientific">Siphonobacter curvatus</name>
    <dbReference type="NCBI Taxonomy" id="2094562"/>
    <lineage>
        <taxon>Bacteria</taxon>
        <taxon>Pseudomonadati</taxon>
        <taxon>Bacteroidota</taxon>
        <taxon>Cytophagia</taxon>
        <taxon>Cytophagales</taxon>
        <taxon>Cytophagaceae</taxon>
        <taxon>Siphonobacter</taxon>
    </lineage>
</organism>
<dbReference type="PRINTS" id="PR00081">
    <property type="entry name" value="GDHRDH"/>
</dbReference>
<keyword evidence="2" id="KW-0560">Oxidoreductase</keyword>
<dbReference type="PROSITE" id="PS00061">
    <property type="entry name" value="ADH_SHORT"/>
    <property type="match status" value="1"/>
</dbReference>
<protein>
    <submittedName>
        <fullName evidence="3">Oxidoreductase</fullName>
    </submittedName>
</protein>
<reference evidence="4" key="1">
    <citation type="submission" date="2018-02" db="EMBL/GenBank/DDBJ databases">
        <title>Genome sequencing of Solimonas sp. HR-BB.</title>
        <authorList>
            <person name="Lee Y."/>
            <person name="Jeon C.O."/>
        </authorList>
    </citation>
    <scope>NUCLEOTIDE SEQUENCE [LARGE SCALE GENOMIC DNA]</scope>
    <source>
        <strain evidence="4">HR-U</strain>
    </source>
</reference>
<name>A0A2S7IG61_9BACT</name>
<comment type="similarity">
    <text evidence="1">Belongs to the short-chain dehydrogenases/reductases (SDR) family.</text>
</comment>
<dbReference type="PANTHER" id="PTHR43639:SF1">
    <property type="entry name" value="SHORT-CHAIN DEHYDROGENASE_REDUCTASE FAMILY PROTEIN"/>
    <property type="match status" value="1"/>
</dbReference>
<dbReference type="InterPro" id="IPR020904">
    <property type="entry name" value="Sc_DH/Rdtase_CS"/>
</dbReference>
<evidence type="ECO:0000313" key="4">
    <source>
        <dbReference type="Proteomes" id="UP000239590"/>
    </source>
</evidence>
<proteinExistence type="inferred from homology"/>
<evidence type="ECO:0000313" key="3">
    <source>
        <dbReference type="EMBL" id="PQA54139.1"/>
    </source>
</evidence>
<keyword evidence="4" id="KW-1185">Reference proteome</keyword>